<comment type="caution">
    <text evidence="1">The sequence shown here is derived from an EMBL/GenBank/DDBJ whole genome shotgun (WGS) entry which is preliminary data.</text>
</comment>
<reference evidence="1" key="1">
    <citation type="journal article" date="2015" name="Nature">
        <title>Complex archaea that bridge the gap between prokaryotes and eukaryotes.</title>
        <authorList>
            <person name="Spang A."/>
            <person name="Saw J.H."/>
            <person name="Jorgensen S.L."/>
            <person name="Zaremba-Niedzwiedzka K."/>
            <person name="Martijn J."/>
            <person name="Lind A.E."/>
            <person name="van Eijk R."/>
            <person name="Schleper C."/>
            <person name="Guy L."/>
            <person name="Ettema T.J."/>
        </authorList>
    </citation>
    <scope>NUCLEOTIDE SEQUENCE</scope>
</reference>
<dbReference type="AlphaFoldDB" id="A0A0F9P3J5"/>
<name>A0A0F9P3J5_9ZZZZ</name>
<accession>A0A0F9P3J5</accession>
<organism evidence="1">
    <name type="scientific">marine sediment metagenome</name>
    <dbReference type="NCBI Taxonomy" id="412755"/>
    <lineage>
        <taxon>unclassified sequences</taxon>
        <taxon>metagenomes</taxon>
        <taxon>ecological metagenomes</taxon>
    </lineage>
</organism>
<dbReference type="EMBL" id="LAZR01003378">
    <property type="protein sequence ID" value="KKN18967.1"/>
    <property type="molecule type" value="Genomic_DNA"/>
</dbReference>
<proteinExistence type="predicted"/>
<evidence type="ECO:0000313" key="1">
    <source>
        <dbReference type="EMBL" id="KKN18967.1"/>
    </source>
</evidence>
<sequence length="557" mass="60184">MATRDHADYYYVRWSAYATIGVNIGGRLSWRRVDIAGFSIDYTLDQIPEATILPTIGREPRSGKEAKAVDAFLQARPYTAVEIFLRGETAQDSPHGAPFPGFLYNTDMKVFSGFYQGMSYGSMRSPAGGQVRLEANVAGWLSALAGSSVRTNVTAVKGPGGFAEAANLGGDSPTFFDLQSTISEGLEGAVTDLWLDFIKPFFEGIVSTPALWGDSDNTSAERALAAMDSKKVFPGPKGDADNHLPLRVGGEAIGEPDLARFIVMGLAWQVFNSWRNSDMWSALLELAGLFTFHIVPLIDTATCAPVYGPLGGAAYVTIDTSEYDHVSIAAQTSALISKYVVYNPLGGMSSPYDTTPRTSVITGIFSADQLWVTPGFPARGITVSEPAPSWLAGEIARGDITRLSIGGDRGGIPDAVNPTAFAEEPAADYQQIYNNYQTSDVGDRYAKTKMQDLLLRNRRGTVRGRFRLDVCPGSLVNVQVIEDKWQPEGEPQSILGMVKQVSLQMGAAGAGSSGQASTTFWLTHVRSAQEHTGIGEFLTSPEHPIFERRFVGARLWS</sequence>
<gene>
    <name evidence="1" type="ORF">LCGC14_0950520</name>
</gene>
<protein>
    <submittedName>
        <fullName evidence="1">Uncharacterized protein</fullName>
    </submittedName>
</protein>